<name>A0A0C3G689_PILCF</name>
<feature type="compositionally biased region" description="Pro residues" evidence="1">
    <location>
        <begin position="25"/>
        <end position="35"/>
    </location>
</feature>
<evidence type="ECO:0000256" key="1">
    <source>
        <dbReference type="SAM" id="MobiDB-lite"/>
    </source>
</evidence>
<feature type="non-terminal residue" evidence="2">
    <location>
        <position position="1"/>
    </location>
</feature>
<feature type="non-terminal residue" evidence="2">
    <location>
        <position position="342"/>
    </location>
</feature>
<evidence type="ECO:0000313" key="2">
    <source>
        <dbReference type="EMBL" id="KIM91755.1"/>
    </source>
</evidence>
<dbReference type="AlphaFoldDB" id="A0A0C3G689"/>
<dbReference type="InParanoid" id="A0A0C3G689"/>
<dbReference type="Proteomes" id="UP000054166">
    <property type="component" value="Unassembled WGS sequence"/>
</dbReference>
<protein>
    <submittedName>
        <fullName evidence="2">Uncharacterized protein</fullName>
    </submittedName>
</protein>
<dbReference type="HOGENOM" id="CLU_812732_0_0_1"/>
<organism evidence="2 3">
    <name type="scientific">Piloderma croceum (strain F 1598)</name>
    <dbReference type="NCBI Taxonomy" id="765440"/>
    <lineage>
        <taxon>Eukaryota</taxon>
        <taxon>Fungi</taxon>
        <taxon>Dikarya</taxon>
        <taxon>Basidiomycota</taxon>
        <taxon>Agaricomycotina</taxon>
        <taxon>Agaricomycetes</taxon>
        <taxon>Agaricomycetidae</taxon>
        <taxon>Atheliales</taxon>
        <taxon>Atheliaceae</taxon>
        <taxon>Piloderma</taxon>
    </lineage>
</organism>
<feature type="compositionally biased region" description="Acidic residues" evidence="1">
    <location>
        <begin position="1"/>
        <end position="11"/>
    </location>
</feature>
<feature type="compositionally biased region" description="Basic and acidic residues" evidence="1">
    <location>
        <begin position="39"/>
        <end position="48"/>
    </location>
</feature>
<evidence type="ECO:0000313" key="3">
    <source>
        <dbReference type="Proteomes" id="UP000054166"/>
    </source>
</evidence>
<reference evidence="3" key="2">
    <citation type="submission" date="2015-01" db="EMBL/GenBank/DDBJ databases">
        <title>Evolutionary Origins and Diversification of the Mycorrhizal Mutualists.</title>
        <authorList>
            <consortium name="DOE Joint Genome Institute"/>
            <consortium name="Mycorrhizal Genomics Consortium"/>
            <person name="Kohler A."/>
            <person name="Kuo A."/>
            <person name="Nagy L.G."/>
            <person name="Floudas D."/>
            <person name="Copeland A."/>
            <person name="Barry K.W."/>
            <person name="Cichocki N."/>
            <person name="Veneault-Fourrey C."/>
            <person name="LaButti K."/>
            <person name="Lindquist E.A."/>
            <person name="Lipzen A."/>
            <person name="Lundell T."/>
            <person name="Morin E."/>
            <person name="Murat C."/>
            <person name="Riley R."/>
            <person name="Ohm R."/>
            <person name="Sun H."/>
            <person name="Tunlid A."/>
            <person name="Henrissat B."/>
            <person name="Grigoriev I.V."/>
            <person name="Hibbett D.S."/>
            <person name="Martin F."/>
        </authorList>
    </citation>
    <scope>NUCLEOTIDE SEQUENCE [LARGE SCALE GENOMIC DNA]</scope>
    <source>
        <strain evidence="3">F 1598</strain>
    </source>
</reference>
<dbReference type="STRING" id="765440.A0A0C3G689"/>
<dbReference type="OrthoDB" id="2860915at2759"/>
<sequence>YPEIPDSDDFEALSSEAPSSSQEYPLPPAEFPPGPFHSLDFDKDKDNEQYEPNTSTRDRFTDDEKAVDVLTFMKSKYDRFKLHKLLAAIFEPGASNKVKGFTTSFKKDLDGVVLLLEILYGFGDVPGEYVLAWVIEKAGQICDKEASRLTERASRGGLEDDAAFFRVTTKSITVEMVDSFRIPQLTARYDRVTPNLQSILRAVIAKDGVHRVVGSRDPDNCQTQITSMIYNTRSHNFNYHQAMNAMLLWRHSTPKRLVQCFNRLAFSSSYAFQTRAIESIGVDSNRLSIICVKDSTKVKVLGYDNFNWVSRAWEVSSEHGDITHNEVSAILFVTHIPEGPDA</sequence>
<dbReference type="EMBL" id="KN832971">
    <property type="protein sequence ID" value="KIM91755.1"/>
    <property type="molecule type" value="Genomic_DNA"/>
</dbReference>
<proteinExistence type="predicted"/>
<reference evidence="2 3" key="1">
    <citation type="submission" date="2014-04" db="EMBL/GenBank/DDBJ databases">
        <authorList>
            <consortium name="DOE Joint Genome Institute"/>
            <person name="Kuo A."/>
            <person name="Tarkka M."/>
            <person name="Buscot F."/>
            <person name="Kohler A."/>
            <person name="Nagy L.G."/>
            <person name="Floudas D."/>
            <person name="Copeland A."/>
            <person name="Barry K.W."/>
            <person name="Cichocki N."/>
            <person name="Veneault-Fourrey C."/>
            <person name="LaButti K."/>
            <person name="Lindquist E.A."/>
            <person name="Lipzen A."/>
            <person name="Lundell T."/>
            <person name="Morin E."/>
            <person name="Murat C."/>
            <person name="Sun H."/>
            <person name="Tunlid A."/>
            <person name="Henrissat B."/>
            <person name="Grigoriev I.V."/>
            <person name="Hibbett D.S."/>
            <person name="Martin F."/>
            <person name="Nordberg H.P."/>
            <person name="Cantor M.N."/>
            <person name="Hua S.X."/>
        </authorList>
    </citation>
    <scope>NUCLEOTIDE SEQUENCE [LARGE SCALE GENOMIC DNA]</scope>
    <source>
        <strain evidence="2 3">F 1598</strain>
    </source>
</reference>
<accession>A0A0C3G689</accession>
<keyword evidence="3" id="KW-1185">Reference proteome</keyword>
<feature type="region of interest" description="Disordered" evidence="1">
    <location>
        <begin position="1"/>
        <end position="59"/>
    </location>
</feature>
<gene>
    <name evidence="2" type="ORF">PILCRDRAFT_37823</name>
</gene>